<dbReference type="SUPFAM" id="SSF56219">
    <property type="entry name" value="DNase I-like"/>
    <property type="match status" value="1"/>
</dbReference>
<sequence>MRLATWNVNSLRARSELVGSWLSAYQPDVLCLQETKVKDEEFPVAVFHQLGYQVAHWGSSSWNGVALVTREPVANLSRGFGADGEEARLIAGDVGGIRVFSVYVPNGRALDDPHYDYKLLWLEALRAALAQAMTCGPVVVAGDFNIAPGDDDVWDPKALIGSTHVSEPERSALVRLMELGLFDCGATVPGEGPRYTWWDYRQGAFRRDMGMRIDLVLASESLRTRVRGYQVDRLTRAAPKPSDHAPVVVDL</sequence>
<dbReference type="Proteomes" id="UP001560267">
    <property type="component" value="Unassembled WGS sequence"/>
</dbReference>
<keyword evidence="5" id="KW-0460">Magnesium</keyword>
<comment type="similarity">
    <text evidence="2">Belongs to the DNA repair enzymes AP/ExoA family.</text>
</comment>
<reference evidence="7 8" key="1">
    <citation type="submission" date="2024-07" db="EMBL/GenBank/DDBJ databases">
        <title>Draft Genome Sequence of Ferrimicrobium acidiphilum Strain YE2023, Isolated from a Pulp of Bioleach Reactor.</title>
        <authorList>
            <person name="Elkina Y.A."/>
            <person name="Bulaeva A.G."/>
            <person name="Beletsky A.V."/>
            <person name="Mardanov A.V."/>
        </authorList>
    </citation>
    <scope>NUCLEOTIDE SEQUENCE [LARGE SCALE GENOMIC DNA]</scope>
    <source>
        <strain evidence="7 8">YE2023</strain>
    </source>
</reference>
<keyword evidence="4 7" id="KW-0378">Hydrolase</keyword>
<keyword evidence="8" id="KW-1185">Reference proteome</keyword>
<comment type="cofactor">
    <cofactor evidence="1">
        <name>Mg(2+)</name>
        <dbReference type="ChEBI" id="CHEBI:18420"/>
    </cofactor>
</comment>
<comment type="caution">
    <text evidence="7">The sequence shown here is derived from an EMBL/GenBank/DDBJ whole genome shotgun (WGS) entry which is preliminary data.</text>
</comment>
<feature type="domain" description="Endonuclease/exonuclease/phosphatase" evidence="6">
    <location>
        <begin position="4"/>
        <end position="244"/>
    </location>
</feature>
<accession>A0ABV3XZL6</accession>
<evidence type="ECO:0000256" key="5">
    <source>
        <dbReference type="ARBA" id="ARBA00022842"/>
    </source>
</evidence>
<dbReference type="PANTHER" id="PTHR43250">
    <property type="entry name" value="EXODEOXYRIBONUCLEASE III"/>
    <property type="match status" value="1"/>
</dbReference>
<dbReference type="InterPro" id="IPR036691">
    <property type="entry name" value="Endo/exonu/phosph_ase_sf"/>
</dbReference>
<dbReference type="CDD" id="cd09086">
    <property type="entry name" value="ExoIII-like_AP-endo"/>
    <property type="match status" value="1"/>
</dbReference>
<dbReference type="RefSeq" id="WP_298384575.1">
    <property type="nucleotide sequence ID" value="NZ_JBFSHR010000005.1"/>
</dbReference>
<evidence type="ECO:0000256" key="3">
    <source>
        <dbReference type="ARBA" id="ARBA00022723"/>
    </source>
</evidence>
<dbReference type="EMBL" id="JBFSHR010000005">
    <property type="protein sequence ID" value="MEX6428747.1"/>
    <property type="molecule type" value="Genomic_DNA"/>
</dbReference>
<evidence type="ECO:0000256" key="4">
    <source>
        <dbReference type="ARBA" id="ARBA00022801"/>
    </source>
</evidence>
<evidence type="ECO:0000256" key="1">
    <source>
        <dbReference type="ARBA" id="ARBA00001946"/>
    </source>
</evidence>
<evidence type="ECO:0000313" key="8">
    <source>
        <dbReference type="Proteomes" id="UP001560267"/>
    </source>
</evidence>
<dbReference type="InterPro" id="IPR020847">
    <property type="entry name" value="AP_endonuclease_F1_BS"/>
</dbReference>
<protein>
    <submittedName>
        <fullName evidence="7">Exodeoxyribonuclease III</fullName>
        <ecNumber evidence="7">3.1.11.2</ecNumber>
    </submittedName>
</protein>
<dbReference type="PANTHER" id="PTHR43250:SF2">
    <property type="entry name" value="EXODEOXYRIBONUCLEASE III"/>
    <property type="match status" value="1"/>
</dbReference>
<keyword evidence="3" id="KW-0479">Metal-binding</keyword>
<dbReference type="EC" id="3.1.11.2" evidence="7"/>
<dbReference type="GO" id="GO:0008311">
    <property type="term" value="F:double-stranded DNA 3'-5' DNA exonuclease activity"/>
    <property type="evidence" value="ECO:0007669"/>
    <property type="project" value="UniProtKB-EC"/>
</dbReference>
<dbReference type="NCBIfam" id="TIGR00633">
    <property type="entry name" value="xth"/>
    <property type="match status" value="1"/>
</dbReference>
<dbReference type="PROSITE" id="PS00726">
    <property type="entry name" value="AP_NUCLEASE_F1_1"/>
    <property type="match status" value="1"/>
</dbReference>
<organism evidence="7 8">
    <name type="scientific">Ferrimicrobium acidiphilum</name>
    <dbReference type="NCBI Taxonomy" id="121039"/>
    <lineage>
        <taxon>Bacteria</taxon>
        <taxon>Bacillati</taxon>
        <taxon>Actinomycetota</taxon>
        <taxon>Acidimicrobiia</taxon>
        <taxon>Acidimicrobiales</taxon>
        <taxon>Acidimicrobiaceae</taxon>
        <taxon>Ferrimicrobium</taxon>
    </lineage>
</organism>
<dbReference type="PROSITE" id="PS51435">
    <property type="entry name" value="AP_NUCLEASE_F1_4"/>
    <property type="match status" value="1"/>
</dbReference>
<dbReference type="NCBIfam" id="TIGR00195">
    <property type="entry name" value="exoDNase_III"/>
    <property type="match status" value="1"/>
</dbReference>
<dbReference type="Gene3D" id="3.60.10.10">
    <property type="entry name" value="Endonuclease/exonuclease/phosphatase"/>
    <property type="match status" value="1"/>
</dbReference>
<name>A0ABV3XZL6_9ACTN</name>
<evidence type="ECO:0000313" key="7">
    <source>
        <dbReference type="EMBL" id="MEX6428747.1"/>
    </source>
</evidence>
<evidence type="ECO:0000256" key="2">
    <source>
        <dbReference type="ARBA" id="ARBA00007092"/>
    </source>
</evidence>
<dbReference type="InterPro" id="IPR004808">
    <property type="entry name" value="AP_endonuc_1"/>
</dbReference>
<evidence type="ECO:0000259" key="6">
    <source>
        <dbReference type="Pfam" id="PF03372"/>
    </source>
</evidence>
<gene>
    <name evidence="7" type="ORF">AB6A68_02695</name>
</gene>
<dbReference type="InterPro" id="IPR005135">
    <property type="entry name" value="Endo/exonuclease/phosphatase"/>
</dbReference>
<dbReference type="Pfam" id="PF03372">
    <property type="entry name" value="Exo_endo_phos"/>
    <property type="match status" value="1"/>
</dbReference>
<dbReference type="InterPro" id="IPR037493">
    <property type="entry name" value="ExoIII-like"/>
</dbReference>
<proteinExistence type="inferred from homology"/>